<keyword evidence="8" id="KW-0718">Serine biosynthesis</keyword>
<dbReference type="GO" id="GO:0005737">
    <property type="term" value="C:cytoplasm"/>
    <property type="evidence" value="ECO:0007669"/>
    <property type="project" value="TreeGrafter"/>
</dbReference>
<evidence type="ECO:0000256" key="4">
    <source>
        <dbReference type="ARBA" id="ARBA00022605"/>
    </source>
</evidence>
<reference evidence="11 12" key="4">
    <citation type="journal article" date="2010" name="Environ. Microbiol.">
        <title>The bacterial genus Collimonas: mycophagy, weathering and other adaptive solutions to life in oligotrophic soil environments.</title>
        <authorList>
            <person name="Leveau J.H."/>
            <person name="Uroz S."/>
            <person name="de Boer W."/>
        </authorList>
    </citation>
    <scope>NUCLEOTIDE SEQUENCE [LARGE SCALE GENOMIC DNA]</scope>
    <source>
        <strain evidence="11 12">Ter331</strain>
    </source>
</reference>
<name>G0AIB5_COLFT</name>
<dbReference type="eggNOG" id="COG0560">
    <property type="taxonomic scope" value="Bacteria"/>
</dbReference>
<comment type="catalytic activity">
    <reaction evidence="10">
        <text>O-phospho-D-serine + H2O = D-serine + phosphate</text>
        <dbReference type="Rhea" id="RHEA:24873"/>
        <dbReference type="ChEBI" id="CHEBI:15377"/>
        <dbReference type="ChEBI" id="CHEBI:35247"/>
        <dbReference type="ChEBI" id="CHEBI:43474"/>
        <dbReference type="ChEBI" id="CHEBI:58680"/>
        <dbReference type="EC" id="3.1.3.3"/>
    </reaction>
</comment>
<evidence type="ECO:0000256" key="3">
    <source>
        <dbReference type="ARBA" id="ARBA00012640"/>
    </source>
</evidence>
<evidence type="ECO:0000256" key="8">
    <source>
        <dbReference type="ARBA" id="ARBA00023299"/>
    </source>
</evidence>
<keyword evidence="6 11" id="KW-0378">Hydrolase</keyword>
<dbReference type="Gene3D" id="1.20.1440.310">
    <property type="match status" value="1"/>
</dbReference>
<dbReference type="InterPro" id="IPR050582">
    <property type="entry name" value="HAD-like_SerB"/>
</dbReference>
<keyword evidence="7" id="KW-0460">Magnesium</keyword>
<organism evidence="11 12">
    <name type="scientific">Collimonas fungivorans (strain Ter331)</name>
    <dbReference type="NCBI Taxonomy" id="1005048"/>
    <lineage>
        <taxon>Bacteria</taxon>
        <taxon>Pseudomonadati</taxon>
        <taxon>Pseudomonadota</taxon>
        <taxon>Betaproteobacteria</taxon>
        <taxon>Burkholderiales</taxon>
        <taxon>Oxalobacteraceae</taxon>
        <taxon>Collimonas</taxon>
    </lineage>
</organism>
<evidence type="ECO:0000256" key="5">
    <source>
        <dbReference type="ARBA" id="ARBA00022723"/>
    </source>
</evidence>
<keyword evidence="4" id="KW-0028">Amino-acid biosynthesis</keyword>
<dbReference type="AlphaFoldDB" id="G0AIB5"/>
<dbReference type="GO" id="GO:0036424">
    <property type="term" value="F:L-phosphoserine phosphatase activity"/>
    <property type="evidence" value="ECO:0007669"/>
    <property type="project" value="TreeGrafter"/>
</dbReference>
<comment type="cofactor">
    <cofactor evidence="1">
        <name>Mg(2+)</name>
        <dbReference type="ChEBI" id="CHEBI:18420"/>
    </cofactor>
</comment>
<evidence type="ECO:0000256" key="9">
    <source>
        <dbReference type="ARBA" id="ARBA00048138"/>
    </source>
</evidence>
<protein>
    <recommendedName>
        <fullName evidence="3">phosphoserine phosphatase</fullName>
        <ecNumber evidence="3">3.1.3.3</ecNumber>
    </recommendedName>
</protein>
<dbReference type="InterPro" id="IPR036412">
    <property type="entry name" value="HAD-like_sf"/>
</dbReference>
<dbReference type="SUPFAM" id="SSF56784">
    <property type="entry name" value="HAD-like"/>
    <property type="match status" value="1"/>
</dbReference>
<dbReference type="PANTHER" id="PTHR43344:SF2">
    <property type="entry name" value="PHOSPHOSERINE PHOSPHATASE"/>
    <property type="match status" value="1"/>
</dbReference>
<gene>
    <name evidence="11" type="ordered locus">CFU_0865</name>
</gene>
<sequence>MDASRFFFAWQFCLLPSGARRAWICVCRVFYISRRLPTIRVKSSIPQCLADSGTSSDTNADHLRGNGMANNKARMWWAGLTLCAASCLAQAEIVLDHWPAAAAEKLKTAITANANQGAFAVFDMDNTSYRYDLEESLLPFMEMKGLITRNKLPASLRLIPFKDTPQFKESLYSYYQRLCEIDDQVCYPWVAQVFAGFTLRELKVQVDQLMAYGKPIPVRYYEGAELKSSEVKAPRLFTGMRELYQALMQSGIEVYVISAASEDLARMLLADPKYGYNVKPQNVIGVSMLLKNRKTAEVTTVRKLVTQGKYQPDALLDYELTPALWAPLTWFQGKPAAISTYIDEWKRPILVAGDTPVSDGPMLFHKTDVEKGGVRVWVNRKDKYMQQLNGMQQQNAARQKELGLPVTADKNWIVVTPDAIQ</sequence>
<evidence type="ECO:0000313" key="11">
    <source>
        <dbReference type="EMBL" id="AEK60698.1"/>
    </source>
</evidence>
<dbReference type="GO" id="GO:0006564">
    <property type="term" value="P:L-serine biosynthetic process"/>
    <property type="evidence" value="ECO:0007669"/>
    <property type="project" value="UniProtKB-KW"/>
</dbReference>
<evidence type="ECO:0000313" key="12">
    <source>
        <dbReference type="Proteomes" id="UP000008392"/>
    </source>
</evidence>
<reference evidence="11 12" key="3">
    <citation type="journal article" date="2008" name="FEMS Microbiol. Ecol.">
        <title>Identification and characterization of genes underlying chitinolysis in Collimonas fungivorans Ter331.</title>
        <authorList>
            <person name="Fritsche K."/>
            <person name="de Boer W."/>
            <person name="Gerards S."/>
            <person name="van den Berg M."/>
            <person name="van Veen J.A."/>
            <person name="Leveau J.H."/>
        </authorList>
    </citation>
    <scope>NUCLEOTIDE SEQUENCE [LARGE SCALE GENOMIC DNA]</scope>
    <source>
        <strain evidence="11 12">Ter331</strain>
    </source>
</reference>
<reference evidence="11 12" key="2">
    <citation type="journal article" date="2006" name="J. Microbiol. Methods">
        <title>Genomic flank-sequencing of plasposon insertion sites for rapid identification of functional genes.</title>
        <authorList>
            <person name="Leveau J.H."/>
            <person name="Gerards S."/>
            <person name="Fritsche K."/>
            <person name="Zondag G."/>
            <person name="van Veen J.A."/>
        </authorList>
    </citation>
    <scope>NUCLEOTIDE SEQUENCE [LARGE SCALE GENOMIC DNA]</scope>
    <source>
        <strain evidence="11 12">Ter331</strain>
    </source>
</reference>
<dbReference type="HOGENOM" id="CLU_062627_0_0_4"/>
<evidence type="ECO:0000256" key="7">
    <source>
        <dbReference type="ARBA" id="ARBA00022842"/>
    </source>
</evidence>
<dbReference type="PANTHER" id="PTHR43344">
    <property type="entry name" value="PHOSPHOSERINE PHOSPHATASE"/>
    <property type="match status" value="1"/>
</dbReference>
<comment type="catalytic activity">
    <reaction evidence="9">
        <text>O-phospho-L-serine + H2O = L-serine + phosphate</text>
        <dbReference type="Rhea" id="RHEA:21208"/>
        <dbReference type="ChEBI" id="CHEBI:15377"/>
        <dbReference type="ChEBI" id="CHEBI:33384"/>
        <dbReference type="ChEBI" id="CHEBI:43474"/>
        <dbReference type="ChEBI" id="CHEBI:57524"/>
        <dbReference type="EC" id="3.1.3.3"/>
    </reaction>
</comment>
<evidence type="ECO:0000256" key="2">
    <source>
        <dbReference type="ARBA" id="ARBA00005135"/>
    </source>
</evidence>
<evidence type="ECO:0000256" key="10">
    <source>
        <dbReference type="ARBA" id="ARBA00048523"/>
    </source>
</evidence>
<dbReference type="KEGG" id="cfu:CFU_0865"/>
<keyword evidence="12" id="KW-1185">Reference proteome</keyword>
<keyword evidence="5" id="KW-0479">Metal-binding</keyword>
<dbReference type="Gene3D" id="3.40.50.1000">
    <property type="entry name" value="HAD superfamily/HAD-like"/>
    <property type="match status" value="1"/>
</dbReference>
<dbReference type="GO" id="GO:0000287">
    <property type="term" value="F:magnesium ion binding"/>
    <property type="evidence" value="ECO:0007669"/>
    <property type="project" value="TreeGrafter"/>
</dbReference>
<proteinExistence type="predicted"/>
<dbReference type="InterPro" id="IPR023214">
    <property type="entry name" value="HAD_sf"/>
</dbReference>
<accession>G0AIB5</accession>
<dbReference type="EC" id="3.1.3.3" evidence="3"/>
<dbReference type="Proteomes" id="UP000008392">
    <property type="component" value="Chromosome"/>
</dbReference>
<reference evidence="11 12" key="5">
    <citation type="journal article" date="2011" name="ISME J.">
        <title>Dual transcriptional profiling of a bacterial/fungal confrontation: Collimonas fungivorans versus Aspergillus niger.</title>
        <authorList>
            <person name="Mela F."/>
            <person name="Fritsche K."/>
            <person name="de Boer W."/>
            <person name="van Veen J.A."/>
            <person name="de Graaff L.H."/>
            <person name="van den Berg M."/>
            <person name="Leveau J.H."/>
        </authorList>
    </citation>
    <scope>NUCLEOTIDE SEQUENCE [LARGE SCALE GENOMIC DNA]</scope>
    <source>
        <strain evidence="11 12">Ter331</strain>
    </source>
</reference>
<dbReference type="EMBL" id="CP002745">
    <property type="protein sequence ID" value="AEK60698.1"/>
    <property type="molecule type" value="Genomic_DNA"/>
</dbReference>
<evidence type="ECO:0000256" key="1">
    <source>
        <dbReference type="ARBA" id="ARBA00001946"/>
    </source>
</evidence>
<comment type="pathway">
    <text evidence="2">Amino-acid biosynthesis; L-serine biosynthesis; L-serine from 3-phospho-D-glycerate: step 3/3.</text>
</comment>
<reference evidence="12" key="6">
    <citation type="submission" date="2011-05" db="EMBL/GenBank/DDBJ databases">
        <title>Complete sequence of Collimonas fungivorans Ter331.</title>
        <authorList>
            <person name="Leveau J.H."/>
        </authorList>
    </citation>
    <scope>NUCLEOTIDE SEQUENCE [LARGE SCALE GENOMIC DNA]</scope>
    <source>
        <strain evidence="12">Ter331</strain>
    </source>
</reference>
<dbReference type="STRING" id="1005048.CFU_0865"/>
<reference evidence="11 12" key="1">
    <citation type="journal article" date="2004" name="Environ. Microbiol.">
        <title>Phylogeny-function analysis of (meta)genomic libraries: screening for expression of ribosomal RNA genes by large-insert library fluorescent in situ hybridization (LIL-FISH).</title>
        <authorList>
            <person name="Leveau J.H."/>
            <person name="Gerards S."/>
            <person name="de Boer W."/>
            <person name="van Veen J.A."/>
        </authorList>
    </citation>
    <scope>NUCLEOTIDE SEQUENCE [LARGE SCALE GENOMIC DNA]</scope>
    <source>
        <strain evidence="11 12">Ter331</strain>
    </source>
</reference>
<evidence type="ECO:0000256" key="6">
    <source>
        <dbReference type="ARBA" id="ARBA00022801"/>
    </source>
</evidence>